<dbReference type="OrthoDB" id="8455060at2"/>
<proteinExistence type="predicted"/>
<protein>
    <recommendedName>
        <fullName evidence="3">N-acetyltransferase domain-containing protein</fullName>
    </recommendedName>
</protein>
<dbReference type="eggNOG" id="COG0456">
    <property type="taxonomic scope" value="Bacteria"/>
</dbReference>
<geneLocation type="plasmid" evidence="2">
    <name>II</name>
</geneLocation>
<accession>A0A068SYC1</accession>
<gene>
    <name evidence="1" type="ORF">RG540_PA05560</name>
</gene>
<dbReference type="Gene3D" id="3.40.630.30">
    <property type="match status" value="1"/>
</dbReference>
<keyword evidence="1" id="KW-0614">Plasmid</keyword>
<dbReference type="SUPFAM" id="SSF55729">
    <property type="entry name" value="Acyl-CoA N-acyltransferases (Nat)"/>
    <property type="match status" value="1"/>
</dbReference>
<evidence type="ECO:0000313" key="2">
    <source>
        <dbReference type="Proteomes" id="UP000028181"/>
    </source>
</evidence>
<dbReference type="AlphaFoldDB" id="A0A068SYC1"/>
<dbReference type="InterPro" id="IPR016181">
    <property type="entry name" value="Acyl_CoA_acyltransferase"/>
</dbReference>
<dbReference type="EMBL" id="HG938354">
    <property type="protein sequence ID" value="CDN51232.1"/>
    <property type="molecule type" value="Genomic_DNA"/>
</dbReference>
<dbReference type="HOGENOM" id="CLU_1561288_0_0_5"/>
<evidence type="ECO:0000313" key="1">
    <source>
        <dbReference type="EMBL" id="CDN51232.1"/>
    </source>
</evidence>
<dbReference type="PATRIC" id="fig|1028800.3.peg.5176"/>
<evidence type="ECO:0008006" key="3">
    <source>
        <dbReference type="Google" id="ProtNLM"/>
    </source>
</evidence>
<sequence>MGSARAEIEVDRKSFSGLRVRLFDEGDIPAVRDIMIQHHATTVFRNQAFSDWKLKKHFQTILSRPPRMVGIVAEWGGTPSGVAWATADSYMLSDGPLFANVQVIAVDLTLGPTRRAKIFLALVAAVRQWAVSLNASHSFIHVTTGSNIKATDRLMKAAGGRFVGGAYVVQV</sequence>
<name>A0A068SYC1_NEOGA</name>
<dbReference type="KEGG" id="ngg:RG540_PA05560"/>
<organism evidence="1 2">
    <name type="scientific">Neorhizobium galegae bv. orientalis str. HAMBI 540</name>
    <dbReference type="NCBI Taxonomy" id="1028800"/>
    <lineage>
        <taxon>Bacteria</taxon>
        <taxon>Pseudomonadati</taxon>
        <taxon>Pseudomonadota</taxon>
        <taxon>Alphaproteobacteria</taxon>
        <taxon>Hyphomicrobiales</taxon>
        <taxon>Rhizobiaceae</taxon>
        <taxon>Rhizobium/Agrobacterium group</taxon>
        <taxon>Neorhizobium</taxon>
    </lineage>
</organism>
<dbReference type="Proteomes" id="UP000028181">
    <property type="component" value="Plasmid pHAMBI540a"/>
</dbReference>
<reference evidence="2" key="1">
    <citation type="journal article" date="2014" name="BMC Genomics">
        <title>Genome sequencing of two Neorhizobium galegae strains reveals a noeT gene responsible for the unusual acetylation of the nodulation factors.</title>
        <authorList>
            <person name="Osterman J."/>
            <person name="Marsh J."/>
            <person name="Laine P.K."/>
            <person name="Zeng Z."/>
            <person name="Alatalo E."/>
            <person name="Sullivan J.T."/>
            <person name="Young J.P."/>
            <person name="Thomas-Oates J."/>
            <person name="Paulin L."/>
            <person name="Lindstrom K."/>
        </authorList>
    </citation>
    <scope>NUCLEOTIDE SEQUENCE [LARGE SCALE GENOMIC DNA]</scope>
    <source>
        <strain evidence="2">HAMBI 540</strain>
    </source>
</reference>
<keyword evidence="2" id="KW-1185">Reference proteome</keyword>